<feature type="region of interest" description="Disordered" evidence="1">
    <location>
        <begin position="1"/>
        <end position="25"/>
    </location>
</feature>
<feature type="region of interest" description="Disordered" evidence="1">
    <location>
        <begin position="142"/>
        <end position="174"/>
    </location>
</feature>
<evidence type="ECO:0000313" key="3">
    <source>
        <dbReference type="Proteomes" id="UP001066276"/>
    </source>
</evidence>
<proteinExistence type="predicted"/>
<gene>
    <name evidence="2" type="ORF">NDU88_001961</name>
</gene>
<dbReference type="AlphaFoldDB" id="A0AAV7KQS9"/>
<name>A0AAV7KQS9_PLEWA</name>
<evidence type="ECO:0000256" key="1">
    <source>
        <dbReference type="SAM" id="MobiDB-lite"/>
    </source>
</evidence>
<organism evidence="2 3">
    <name type="scientific">Pleurodeles waltl</name>
    <name type="common">Iberian ribbed newt</name>
    <dbReference type="NCBI Taxonomy" id="8319"/>
    <lineage>
        <taxon>Eukaryota</taxon>
        <taxon>Metazoa</taxon>
        <taxon>Chordata</taxon>
        <taxon>Craniata</taxon>
        <taxon>Vertebrata</taxon>
        <taxon>Euteleostomi</taxon>
        <taxon>Amphibia</taxon>
        <taxon>Batrachia</taxon>
        <taxon>Caudata</taxon>
        <taxon>Salamandroidea</taxon>
        <taxon>Salamandridae</taxon>
        <taxon>Pleurodelinae</taxon>
        <taxon>Pleurodeles</taxon>
    </lineage>
</organism>
<accession>A0AAV7KQS9</accession>
<feature type="region of interest" description="Disordered" evidence="1">
    <location>
        <begin position="46"/>
        <end position="73"/>
    </location>
</feature>
<dbReference type="Proteomes" id="UP001066276">
    <property type="component" value="Chromosome 12"/>
</dbReference>
<evidence type="ECO:0000313" key="2">
    <source>
        <dbReference type="EMBL" id="KAJ1081786.1"/>
    </source>
</evidence>
<keyword evidence="3" id="KW-1185">Reference proteome</keyword>
<sequence>MQKRRNQGDHPGPLPMLKKVSPRGDPHSLFAREAWIGPRSQPCVAAAHKRCPPGSARHEPYRTSRPALGGSDLGQRLVPVAASQRRCSAAVSSFLKGVLREPSGLLGCSFQLPRWWRDAPKKVPDGALGALSSALLLKGHQKESTRSGFLSPHVRGKSAAGSTSHALKTARRRK</sequence>
<dbReference type="EMBL" id="JANPWB010000016">
    <property type="protein sequence ID" value="KAJ1081786.1"/>
    <property type="molecule type" value="Genomic_DNA"/>
</dbReference>
<reference evidence="2" key="1">
    <citation type="journal article" date="2022" name="bioRxiv">
        <title>Sequencing and chromosome-scale assembly of the giantPleurodeles waltlgenome.</title>
        <authorList>
            <person name="Brown T."/>
            <person name="Elewa A."/>
            <person name="Iarovenko S."/>
            <person name="Subramanian E."/>
            <person name="Araus A.J."/>
            <person name="Petzold A."/>
            <person name="Susuki M."/>
            <person name="Suzuki K.-i.T."/>
            <person name="Hayashi T."/>
            <person name="Toyoda A."/>
            <person name="Oliveira C."/>
            <person name="Osipova E."/>
            <person name="Leigh N.D."/>
            <person name="Simon A."/>
            <person name="Yun M.H."/>
        </authorList>
    </citation>
    <scope>NUCLEOTIDE SEQUENCE</scope>
    <source>
        <strain evidence="2">20211129_DDA</strain>
        <tissue evidence="2">Liver</tissue>
    </source>
</reference>
<protein>
    <submittedName>
        <fullName evidence="2">Uncharacterized protein</fullName>
    </submittedName>
</protein>
<comment type="caution">
    <text evidence="2">The sequence shown here is derived from an EMBL/GenBank/DDBJ whole genome shotgun (WGS) entry which is preliminary data.</text>
</comment>